<reference evidence="2 3" key="1">
    <citation type="journal article" date="2023" name="Sci. Data">
        <title>Genome assembly of the Korean intertidal mud-creeper Batillaria attramentaria.</title>
        <authorList>
            <person name="Patra A.K."/>
            <person name="Ho P.T."/>
            <person name="Jun S."/>
            <person name="Lee S.J."/>
            <person name="Kim Y."/>
            <person name="Won Y.J."/>
        </authorList>
    </citation>
    <scope>NUCLEOTIDE SEQUENCE [LARGE SCALE GENOMIC DNA]</scope>
    <source>
        <strain evidence="2">Wonlab-2016</strain>
    </source>
</reference>
<evidence type="ECO:0000256" key="1">
    <source>
        <dbReference type="SAM" id="MobiDB-lite"/>
    </source>
</evidence>
<evidence type="ECO:0000313" key="3">
    <source>
        <dbReference type="Proteomes" id="UP001519460"/>
    </source>
</evidence>
<sequence length="113" mass="12562">MARRANPFSSYRGNALFGDRRTATSESTDGVDGRMGPKQATAFAWFLRRRQTSGRHGTNKTHVVQQDFQLAQDQAAVNPCQSLCFSPGCIMMHFVCRSKTVCFDTCCTCLCVL</sequence>
<dbReference type="Proteomes" id="UP001519460">
    <property type="component" value="Unassembled WGS sequence"/>
</dbReference>
<gene>
    <name evidence="2" type="ORF">BaRGS_00011831</name>
</gene>
<dbReference type="AlphaFoldDB" id="A0ABD0LC12"/>
<comment type="caution">
    <text evidence="2">The sequence shown here is derived from an EMBL/GenBank/DDBJ whole genome shotgun (WGS) entry which is preliminary data.</text>
</comment>
<dbReference type="EMBL" id="JACVVK020000063">
    <property type="protein sequence ID" value="KAK7496851.1"/>
    <property type="molecule type" value="Genomic_DNA"/>
</dbReference>
<accession>A0ABD0LC12</accession>
<keyword evidence="3" id="KW-1185">Reference proteome</keyword>
<name>A0ABD0LC12_9CAEN</name>
<proteinExistence type="predicted"/>
<organism evidence="2 3">
    <name type="scientific">Batillaria attramentaria</name>
    <dbReference type="NCBI Taxonomy" id="370345"/>
    <lineage>
        <taxon>Eukaryota</taxon>
        <taxon>Metazoa</taxon>
        <taxon>Spiralia</taxon>
        <taxon>Lophotrochozoa</taxon>
        <taxon>Mollusca</taxon>
        <taxon>Gastropoda</taxon>
        <taxon>Caenogastropoda</taxon>
        <taxon>Sorbeoconcha</taxon>
        <taxon>Cerithioidea</taxon>
        <taxon>Batillariidae</taxon>
        <taxon>Batillaria</taxon>
    </lineage>
</organism>
<evidence type="ECO:0000313" key="2">
    <source>
        <dbReference type="EMBL" id="KAK7496851.1"/>
    </source>
</evidence>
<protein>
    <submittedName>
        <fullName evidence="2">Uncharacterized protein</fullName>
    </submittedName>
</protein>
<feature type="region of interest" description="Disordered" evidence="1">
    <location>
        <begin position="1"/>
        <end position="36"/>
    </location>
</feature>